<dbReference type="Proteomes" id="UP000189701">
    <property type="component" value="Unplaced"/>
</dbReference>
<organism evidence="1 2">
    <name type="scientific">Nicotiana sylvestris</name>
    <name type="common">Wood tobacco</name>
    <name type="synonym">South American tobacco</name>
    <dbReference type="NCBI Taxonomy" id="4096"/>
    <lineage>
        <taxon>Eukaryota</taxon>
        <taxon>Viridiplantae</taxon>
        <taxon>Streptophyta</taxon>
        <taxon>Embryophyta</taxon>
        <taxon>Tracheophyta</taxon>
        <taxon>Spermatophyta</taxon>
        <taxon>Magnoliopsida</taxon>
        <taxon>eudicotyledons</taxon>
        <taxon>Gunneridae</taxon>
        <taxon>Pentapetalae</taxon>
        <taxon>asterids</taxon>
        <taxon>lamiids</taxon>
        <taxon>Solanales</taxon>
        <taxon>Solanaceae</taxon>
        <taxon>Nicotianoideae</taxon>
        <taxon>Nicotianeae</taxon>
        <taxon>Nicotiana</taxon>
    </lineage>
</organism>
<sequence length="373" mass="41404">MSISLPTNLPSYFKGVEFNKLLVPLIVCNCDQRVCYRLPPPADGCSNNSIDFLPLLQAQVDVSFLPADVGKQVVHGEESGNIYERNTETTPDATVTDVKIQDICSDISLLNTGRHQKSQHSFTEQMKEPLPSEMTGKSATSVQEICISTVKSDMRLETQARIMQDAAREMEDDLLFFDEQRQRYPGVITEKANTLSHPLTFHSLAQARGYPLLTDVEANMKIIDRRADSILQPSSIGPLPRSYQLDSFDARNGFSLANKEDSNGFPNCYSHVSSIKLSVSRSQMLVPPAPKRPPPPGFTSHQRMEQHILTLSLATCLTSFFHNQFQTPSIGNVSNGDTEFDPAILAVGRGRVQNGLNISNLDVSKFSSTIKYY</sequence>
<dbReference type="STRING" id="4096.A0A1U7YWQ6"/>
<accession>A0A1U7YWQ6</accession>
<reference evidence="1" key="1">
    <citation type="journal article" date="2013" name="Genome Biol.">
        <title>Reference genomes and transcriptomes of Nicotiana sylvestris and Nicotiana tomentosiformis.</title>
        <authorList>
            <person name="Sierro N."/>
            <person name="Battey J.N."/>
            <person name="Ouadi S."/>
            <person name="Bovet L."/>
            <person name="Goepfert S."/>
            <person name="Bakaher N."/>
            <person name="Peitsch M.C."/>
            <person name="Ivanov N.V."/>
        </authorList>
    </citation>
    <scope>NUCLEOTIDE SEQUENCE [LARGE SCALE GENOMIC DNA]</scope>
</reference>
<dbReference type="GO" id="GO:0016567">
    <property type="term" value="P:protein ubiquitination"/>
    <property type="evidence" value="ECO:0007669"/>
    <property type="project" value="TreeGrafter"/>
</dbReference>
<dbReference type="GO" id="GO:0030014">
    <property type="term" value="C:CCR4-NOT complex"/>
    <property type="evidence" value="ECO:0007669"/>
    <property type="project" value="InterPro"/>
</dbReference>
<dbReference type="GO" id="GO:0004842">
    <property type="term" value="F:ubiquitin-protein transferase activity"/>
    <property type="evidence" value="ECO:0007669"/>
    <property type="project" value="InterPro"/>
</dbReference>
<dbReference type="RefSeq" id="XP_009803609.1">
    <property type="nucleotide sequence ID" value="XM_009805307.1"/>
</dbReference>
<name>A0A1U7YWQ6_NICSY</name>
<reference evidence="2" key="2">
    <citation type="submission" date="2025-08" db="UniProtKB">
        <authorList>
            <consortium name="RefSeq"/>
        </authorList>
    </citation>
    <scope>IDENTIFICATION</scope>
    <source>
        <tissue evidence="2">Leaf</tissue>
    </source>
</reference>
<protein>
    <submittedName>
        <fullName evidence="2">Uncharacterized protein LOC104248948</fullName>
    </submittedName>
</protein>
<dbReference type="InterPro" id="IPR039780">
    <property type="entry name" value="Mot2"/>
</dbReference>
<proteinExistence type="predicted"/>
<evidence type="ECO:0000313" key="1">
    <source>
        <dbReference type="Proteomes" id="UP000189701"/>
    </source>
</evidence>
<evidence type="ECO:0000313" key="2">
    <source>
        <dbReference type="RefSeq" id="XP_009803609.1"/>
    </source>
</evidence>
<keyword evidence="1" id="KW-1185">Reference proteome</keyword>
<dbReference type="PANTHER" id="PTHR12603">
    <property type="entry name" value="CCR4-NOT TRANSCRIPTION COMPLEX RELATED"/>
    <property type="match status" value="1"/>
</dbReference>
<gene>
    <name evidence="2" type="primary">LOC104248948</name>
</gene>
<dbReference type="AlphaFoldDB" id="A0A1U7YWQ6"/>
<dbReference type="PANTHER" id="PTHR12603:SF36">
    <property type="entry name" value="RNA BINDING (RRM_RBD_RNP MOTIFS) FAMILY PROTEIN"/>
    <property type="match status" value="1"/>
</dbReference>
<dbReference type="eggNOG" id="KOG2068">
    <property type="taxonomic scope" value="Eukaryota"/>
</dbReference>